<evidence type="ECO:0000256" key="1">
    <source>
        <dbReference type="SAM" id="MobiDB-lite"/>
    </source>
</evidence>
<evidence type="ECO:0000259" key="2">
    <source>
        <dbReference type="PROSITE" id="PS50142"/>
    </source>
</evidence>
<evidence type="ECO:0000313" key="4">
    <source>
        <dbReference type="Proteomes" id="UP000620124"/>
    </source>
</evidence>
<dbReference type="InterPro" id="IPR000999">
    <property type="entry name" value="RNase_III_dom"/>
</dbReference>
<comment type="caution">
    <text evidence="3">The sequence shown here is derived from an EMBL/GenBank/DDBJ whole genome shotgun (WGS) entry which is preliminary data.</text>
</comment>
<name>A0A8H6X801_9AGAR</name>
<sequence length="212" mass="24250">MFMCSHQERLTALVESADYHPAAPSCAGVRSFLFSSPDLHFLHCLETLGDSRLGSAIARLQITHFRDIPRSEHRQTKSALVSNRTLQDIVAKLEVDSRDVHIFDKEVGNGFEIFLETYGQIAGEEAADEWISSLFSPLIEGLSGHLRVSRFKRRRIANVSQPAKNHRTNATRKVKTENRQEVKRERRGHKRNTLHIQLPSTLFTYKYVPRSN</sequence>
<dbReference type="OrthoDB" id="416741at2759"/>
<dbReference type="InterPro" id="IPR036389">
    <property type="entry name" value="RNase_III_sf"/>
</dbReference>
<feature type="domain" description="RNase III" evidence="2">
    <location>
        <begin position="45"/>
        <end position="96"/>
    </location>
</feature>
<dbReference type="PROSITE" id="PS50142">
    <property type="entry name" value="RNASE_3_2"/>
    <property type="match status" value="1"/>
</dbReference>
<feature type="compositionally biased region" description="Basic residues" evidence="1">
    <location>
        <begin position="164"/>
        <end position="173"/>
    </location>
</feature>
<accession>A0A8H6X801</accession>
<dbReference type="AlphaFoldDB" id="A0A8H6X801"/>
<reference evidence="3" key="1">
    <citation type="submission" date="2020-05" db="EMBL/GenBank/DDBJ databases">
        <title>Mycena genomes resolve the evolution of fungal bioluminescence.</title>
        <authorList>
            <person name="Tsai I.J."/>
        </authorList>
    </citation>
    <scope>NUCLEOTIDE SEQUENCE</scope>
    <source>
        <strain evidence="3">CCC161011</strain>
    </source>
</reference>
<dbReference type="EMBL" id="JACAZI010000024">
    <property type="protein sequence ID" value="KAF7335812.1"/>
    <property type="molecule type" value="Genomic_DNA"/>
</dbReference>
<dbReference type="GO" id="GO:0006396">
    <property type="term" value="P:RNA processing"/>
    <property type="evidence" value="ECO:0007669"/>
    <property type="project" value="InterPro"/>
</dbReference>
<feature type="region of interest" description="Disordered" evidence="1">
    <location>
        <begin position="160"/>
        <end position="193"/>
    </location>
</feature>
<organism evidence="3 4">
    <name type="scientific">Mycena venus</name>
    <dbReference type="NCBI Taxonomy" id="2733690"/>
    <lineage>
        <taxon>Eukaryota</taxon>
        <taxon>Fungi</taxon>
        <taxon>Dikarya</taxon>
        <taxon>Basidiomycota</taxon>
        <taxon>Agaricomycotina</taxon>
        <taxon>Agaricomycetes</taxon>
        <taxon>Agaricomycetidae</taxon>
        <taxon>Agaricales</taxon>
        <taxon>Marasmiineae</taxon>
        <taxon>Mycenaceae</taxon>
        <taxon>Mycena</taxon>
    </lineage>
</organism>
<feature type="compositionally biased region" description="Basic and acidic residues" evidence="1">
    <location>
        <begin position="174"/>
        <end position="184"/>
    </location>
</feature>
<dbReference type="GO" id="GO:0004525">
    <property type="term" value="F:ribonuclease III activity"/>
    <property type="evidence" value="ECO:0007669"/>
    <property type="project" value="InterPro"/>
</dbReference>
<keyword evidence="4" id="KW-1185">Reference proteome</keyword>
<dbReference type="Proteomes" id="UP000620124">
    <property type="component" value="Unassembled WGS sequence"/>
</dbReference>
<dbReference type="SUPFAM" id="SSF69065">
    <property type="entry name" value="RNase III domain-like"/>
    <property type="match status" value="1"/>
</dbReference>
<protein>
    <recommendedName>
        <fullName evidence="2">RNase III domain-containing protein</fullName>
    </recommendedName>
</protein>
<proteinExistence type="predicted"/>
<evidence type="ECO:0000313" key="3">
    <source>
        <dbReference type="EMBL" id="KAF7335812.1"/>
    </source>
</evidence>
<gene>
    <name evidence="3" type="ORF">MVEN_02237200</name>
</gene>
<dbReference type="Gene3D" id="1.10.1520.10">
    <property type="entry name" value="Ribonuclease III domain"/>
    <property type="match status" value="1"/>
</dbReference>